<evidence type="ECO:0000256" key="5">
    <source>
        <dbReference type="ARBA" id="ARBA00045448"/>
    </source>
</evidence>
<evidence type="ECO:0000256" key="6">
    <source>
        <dbReference type="RuleBase" id="RU368024"/>
    </source>
</evidence>
<dbReference type="PANTHER" id="PTHR11757">
    <property type="entry name" value="PROTEASE FAMILY S9A OLIGOPEPTIDASE"/>
    <property type="match status" value="1"/>
</dbReference>
<keyword evidence="7" id="KW-0732">Signal</keyword>
<accession>A0AB34IXG8</accession>
<dbReference type="EC" id="3.4.21.-" evidence="6"/>
<reference evidence="10 11" key="1">
    <citation type="journal article" date="2024" name="Science">
        <title>Giant polyketide synthase enzymes in the biosynthesis of giant marine polyether toxins.</title>
        <authorList>
            <person name="Fallon T.R."/>
            <person name="Shende V.V."/>
            <person name="Wierzbicki I.H."/>
            <person name="Pendleton A.L."/>
            <person name="Watervoot N.F."/>
            <person name="Auber R.P."/>
            <person name="Gonzalez D.J."/>
            <person name="Wisecaver J.H."/>
            <person name="Moore B.S."/>
        </authorList>
    </citation>
    <scope>NUCLEOTIDE SEQUENCE [LARGE SCALE GENOMIC DNA]</scope>
    <source>
        <strain evidence="10 11">12B1</strain>
    </source>
</reference>
<feature type="signal peptide" evidence="7">
    <location>
        <begin position="1"/>
        <end position="20"/>
    </location>
</feature>
<gene>
    <name evidence="10" type="ORF">AB1Y20_004674</name>
</gene>
<dbReference type="Gene3D" id="2.130.10.120">
    <property type="entry name" value="Prolyl oligopeptidase, N-terminal domain"/>
    <property type="match status" value="1"/>
</dbReference>
<evidence type="ECO:0000313" key="10">
    <source>
        <dbReference type="EMBL" id="KAL1508575.1"/>
    </source>
</evidence>
<evidence type="ECO:0000259" key="9">
    <source>
        <dbReference type="Pfam" id="PF02897"/>
    </source>
</evidence>
<name>A0AB34IXG8_PRYPA</name>
<dbReference type="AlphaFoldDB" id="A0AB34IXG8"/>
<dbReference type="InterPro" id="IPR001375">
    <property type="entry name" value="Peptidase_S9_cat"/>
</dbReference>
<comment type="caution">
    <text evidence="10">The sequence shown here is derived from an EMBL/GenBank/DDBJ whole genome shotgun (WGS) entry which is preliminary data.</text>
</comment>
<dbReference type="SUPFAM" id="SSF53474">
    <property type="entry name" value="alpha/beta-Hydrolases"/>
    <property type="match status" value="1"/>
</dbReference>
<evidence type="ECO:0000259" key="8">
    <source>
        <dbReference type="Pfam" id="PF00326"/>
    </source>
</evidence>
<dbReference type="PANTHER" id="PTHR11757:SF19">
    <property type="entry name" value="PROLYL ENDOPEPTIDASE-LIKE"/>
    <property type="match status" value="1"/>
</dbReference>
<dbReference type="Pfam" id="PF02897">
    <property type="entry name" value="Peptidase_S9_N"/>
    <property type="match status" value="1"/>
</dbReference>
<dbReference type="EMBL" id="JBGBPQ010000016">
    <property type="protein sequence ID" value="KAL1508575.1"/>
    <property type="molecule type" value="Genomic_DNA"/>
</dbReference>
<keyword evidence="11" id="KW-1185">Reference proteome</keyword>
<comment type="function">
    <text evidence="5">Serine peptidase whose precise substrate specificity remains unclear. Does not cleave peptides after a arginine or lysine residue. Regulates trans-Golgi network morphology and sorting by regulating the membrane binding of the AP-1 complex. May play a role in the regulation of synaptic vesicle exocytosis.</text>
</comment>
<dbReference type="InterPro" id="IPR051543">
    <property type="entry name" value="Serine_Peptidase_S9A"/>
</dbReference>
<dbReference type="InterPro" id="IPR002470">
    <property type="entry name" value="Peptidase_S9A"/>
</dbReference>
<proteinExistence type="inferred from homology"/>
<evidence type="ECO:0000256" key="4">
    <source>
        <dbReference type="ARBA" id="ARBA00022825"/>
    </source>
</evidence>
<evidence type="ECO:0000313" key="11">
    <source>
        <dbReference type="Proteomes" id="UP001515480"/>
    </source>
</evidence>
<evidence type="ECO:0000256" key="7">
    <source>
        <dbReference type="SAM" id="SignalP"/>
    </source>
</evidence>
<dbReference type="InterPro" id="IPR023302">
    <property type="entry name" value="Pept_S9A_N"/>
</dbReference>
<comment type="similarity">
    <text evidence="1 6">Belongs to the peptidase S9A family.</text>
</comment>
<feature type="domain" description="Peptidase S9A N-terminal" evidence="9">
    <location>
        <begin position="54"/>
        <end position="463"/>
    </location>
</feature>
<dbReference type="GO" id="GO:0006508">
    <property type="term" value="P:proteolysis"/>
    <property type="evidence" value="ECO:0007669"/>
    <property type="project" value="UniProtKB-KW"/>
</dbReference>
<evidence type="ECO:0000256" key="1">
    <source>
        <dbReference type="ARBA" id="ARBA00005228"/>
    </source>
</evidence>
<feature type="chain" id="PRO_5044329074" description="Prolyl endopeptidase" evidence="7">
    <location>
        <begin position="21"/>
        <end position="754"/>
    </location>
</feature>
<dbReference type="SUPFAM" id="SSF50993">
    <property type="entry name" value="Peptidase/esterase 'gauge' domain"/>
    <property type="match status" value="1"/>
</dbReference>
<keyword evidence="2 6" id="KW-0645">Protease</keyword>
<dbReference type="InterPro" id="IPR029058">
    <property type="entry name" value="AB_hydrolase_fold"/>
</dbReference>
<evidence type="ECO:0000256" key="2">
    <source>
        <dbReference type="ARBA" id="ARBA00022670"/>
    </source>
</evidence>
<feature type="domain" description="Peptidase S9 prolyl oligopeptidase catalytic" evidence="8">
    <location>
        <begin position="525"/>
        <end position="744"/>
    </location>
</feature>
<keyword evidence="3 6" id="KW-0378">Hydrolase</keyword>
<organism evidence="10 11">
    <name type="scientific">Prymnesium parvum</name>
    <name type="common">Toxic golden alga</name>
    <dbReference type="NCBI Taxonomy" id="97485"/>
    <lineage>
        <taxon>Eukaryota</taxon>
        <taxon>Haptista</taxon>
        <taxon>Haptophyta</taxon>
        <taxon>Prymnesiophyceae</taxon>
        <taxon>Prymnesiales</taxon>
        <taxon>Prymnesiaceae</taxon>
        <taxon>Prymnesium</taxon>
    </lineage>
</organism>
<dbReference type="PRINTS" id="PR00862">
    <property type="entry name" value="PROLIGOPTASE"/>
</dbReference>
<dbReference type="Gene3D" id="3.40.50.1820">
    <property type="entry name" value="alpha/beta hydrolase"/>
    <property type="match status" value="1"/>
</dbReference>
<sequence>MIARARALLLVHSALRPVMTSRTTPPVAKRVPHMVKFGRVEGENRGPQPMDTIEVMDDLFWLRDDTRQNEEVLQHLREENAYTQGRTAHLVAFRTALYDEMLGHVKEDDDTFPHPRADGYKYWSRTIKGASFRQYLRRPRGGEAEELLLDVNVAATEPFFSSNAGWSAAQCDVQEVKPSPSGALLAYSIDGSGYETYAIRLKDLRTGEEWEETLRETDGSIAWTSDETLFYVKMDSAHRPFQVWRHALGTSQEADVLVYEDADELFNVGCGTSRDGSLLLIESESKETSEVRFVPTAAPTATPTVVRPRQFGVRYDVDSHAPSRSLFLTSNADGKVNRQLLVASLDSPADWQPVAAEGAPVLAHSETRSLDGVSAFSDFLVVSGREDGFTQLWVVSLAAATHPPQALAAAYRLSFDAESFTAHESGNLLFDPAGKLRLEYTSMVSPKALLEFDLAARTFRTLKVQPVPAYDAALYETARIEVGARDGTAIPVTLLWRRDAASTAGDAPAPLHLYGYGSYGVCIDPSFSSTRLALVDRGVVFAIAHVRGGGEMGHHAWYEKAGKYLTKRNTFHDFVDCAHALLERKIARAGALTCEGRSAGGLLVGNVVNLAPQLFKAAVAGVPFVDLMVTMCDPSIPLTTEEWEEWGNPNEERYHDYMMSYSPINNVQEGVDYPAMLIVSGLNDPRVAFWEPTKWAQVLRSKVNNGEDILLKMDLDAGHFSAADRYRYLRELAFDYAWLLDQYGMVDTSQNKSS</sequence>
<evidence type="ECO:0000256" key="3">
    <source>
        <dbReference type="ARBA" id="ARBA00022801"/>
    </source>
</evidence>
<dbReference type="Pfam" id="PF00326">
    <property type="entry name" value="Peptidase_S9"/>
    <property type="match status" value="1"/>
</dbReference>
<protein>
    <recommendedName>
        <fullName evidence="6">Prolyl endopeptidase</fullName>
        <ecNumber evidence="6">3.4.21.-</ecNumber>
    </recommendedName>
</protein>
<dbReference type="Proteomes" id="UP001515480">
    <property type="component" value="Unassembled WGS sequence"/>
</dbReference>
<keyword evidence="4 6" id="KW-0720">Serine protease</keyword>
<dbReference type="GO" id="GO:0004252">
    <property type="term" value="F:serine-type endopeptidase activity"/>
    <property type="evidence" value="ECO:0007669"/>
    <property type="project" value="UniProtKB-UniRule"/>
</dbReference>